<dbReference type="Pfam" id="PF01548">
    <property type="entry name" value="DEDD_Tnp_IS110"/>
    <property type="match status" value="1"/>
</dbReference>
<protein>
    <submittedName>
        <fullName evidence="2">Transposase</fullName>
    </submittedName>
</protein>
<accession>A0A1H6S7R9</accession>
<proteinExistence type="predicted"/>
<feature type="domain" description="Transposase IS110-like N-terminal" evidence="1">
    <location>
        <begin position="6"/>
        <end position="103"/>
    </location>
</feature>
<evidence type="ECO:0000313" key="2">
    <source>
        <dbReference type="EMBL" id="SEI62816.1"/>
    </source>
</evidence>
<dbReference type="GO" id="GO:0004803">
    <property type="term" value="F:transposase activity"/>
    <property type="evidence" value="ECO:0007669"/>
    <property type="project" value="InterPro"/>
</dbReference>
<dbReference type="GO" id="GO:0006313">
    <property type="term" value="P:DNA transposition"/>
    <property type="evidence" value="ECO:0007669"/>
    <property type="project" value="InterPro"/>
</dbReference>
<reference evidence="2 3" key="1">
    <citation type="submission" date="2016-10" db="EMBL/GenBank/DDBJ databases">
        <authorList>
            <person name="de Groot N.N."/>
        </authorList>
    </citation>
    <scope>NUCLEOTIDE SEQUENCE [LARGE SCALE GENOMIC DNA]</scope>
    <source>
        <strain evidence="2 3">DSM 29340</strain>
    </source>
</reference>
<dbReference type="OrthoDB" id="8261795at2"/>
<evidence type="ECO:0000259" key="1">
    <source>
        <dbReference type="Pfam" id="PF01548"/>
    </source>
</evidence>
<dbReference type="RefSeq" id="WP_143057869.1">
    <property type="nucleotide sequence ID" value="NZ_FNYD01000002.1"/>
</dbReference>
<dbReference type="PANTHER" id="PTHR33055">
    <property type="entry name" value="TRANSPOSASE FOR INSERTION SEQUENCE ELEMENT IS1111A"/>
    <property type="match status" value="1"/>
</dbReference>
<dbReference type="Proteomes" id="UP000199379">
    <property type="component" value="Unassembled WGS sequence"/>
</dbReference>
<feature type="non-terminal residue" evidence="2">
    <location>
        <position position="108"/>
    </location>
</feature>
<dbReference type="InterPro" id="IPR002525">
    <property type="entry name" value="Transp_IS110-like_N"/>
</dbReference>
<name>A0A1H6S7R9_9RHOB</name>
<keyword evidence="3" id="KW-1185">Reference proteome</keyword>
<dbReference type="AlphaFoldDB" id="A0A1H6S7R9"/>
<dbReference type="GO" id="GO:0003677">
    <property type="term" value="F:DNA binding"/>
    <property type="evidence" value="ECO:0007669"/>
    <property type="project" value="InterPro"/>
</dbReference>
<dbReference type="InterPro" id="IPR047650">
    <property type="entry name" value="Transpos_IS110"/>
</dbReference>
<gene>
    <name evidence="2" type="ORF">SAMN05444007_1021</name>
</gene>
<evidence type="ECO:0000313" key="3">
    <source>
        <dbReference type="Proteomes" id="UP000199379"/>
    </source>
</evidence>
<dbReference type="PANTHER" id="PTHR33055:SF3">
    <property type="entry name" value="PUTATIVE TRANSPOSASE FOR IS117-RELATED"/>
    <property type="match status" value="1"/>
</dbReference>
<dbReference type="EMBL" id="FNYD01000002">
    <property type="protein sequence ID" value="SEI62816.1"/>
    <property type="molecule type" value="Genomic_DNA"/>
</dbReference>
<sequence>MDIKVLGIDLGKTVCSLAGLNEEGAVVFRKRLQRYRLLDFLDTLPRCVVAMEACGGAHHIGRFCLQNGHEPRLMSPLYVRPYVKVHKNDDRDAEAIAEAATRPTMSFV</sequence>
<organism evidence="2 3">
    <name type="scientific">Cribrihabitans marinus</name>
    <dbReference type="NCBI Taxonomy" id="1227549"/>
    <lineage>
        <taxon>Bacteria</taxon>
        <taxon>Pseudomonadati</taxon>
        <taxon>Pseudomonadota</taxon>
        <taxon>Alphaproteobacteria</taxon>
        <taxon>Rhodobacterales</taxon>
        <taxon>Paracoccaceae</taxon>
        <taxon>Cribrihabitans</taxon>
    </lineage>
</organism>